<evidence type="ECO:0000313" key="3">
    <source>
        <dbReference type="EMBL" id="RHW18196.1"/>
    </source>
</evidence>
<comment type="caution">
    <text evidence="3">The sequence shown here is derived from an EMBL/GenBank/DDBJ whole genome shotgun (WGS) entry which is preliminary data.</text>
</comment>
<dbReference type="OrthoDB" id="9800831at2"/>
<keyword evidence="4" id="KW-1185">Reference proteome</keyword>
<name>A0A396RQG7_9SPHN</name>
<evidence type="ECO:0000259" key="1">
    <source>
        <dbReference type="Pfam" id="PF10074"/>
    </source>
</evidence>
<dbReference type="Pfam" id="PF10074">
    <property type="entry name" value="RovC_DNA-bd"/>
    <property type="match status" value="1"/>
</dbReference>
<dbReference type="RefSeq" id="WP_118863386.1">
    <property type="nucleotide sequence ID" value="NZ_QWLV01000002.1"/>
</dbReference>
<reference evidence="3 4" key="1">
    <citation type="submission" date="2018-08" db="EMBL/GenBank/DDBJ databases">
        <title>The multiple taxonomic identification of Sphingomonas gilva.</title>
        <authorList>
            <person name="Zhu D."/>
            <person name="Zheng S."/>
        </authorList>
    </citation>
    <scope>NUCLEOTIDE SEQUENCE [LARGE SCALE GENOMIC DNA]</scope>
    <source>
        <strain evidence="3 4">ZDH117</strain>
    </source>
</reference>
<sequence length="249" mass="27206">MSVADCPAADWRDAALYAALIGCDRAGFAWEWLRRDPAYRRAWAAGNAVAARRFGLCRLEPPARDMITARPLWCAEIDSHALRADAVPDAAGDPFNVAALADLAVVHIDDESEHWLFSDGYRHLRLDITSGTLRDGPVGLCWRLSGLRNLPVQLVSLRRLVALAKTGRFAASLHPPERRAARWVAMLRVHDALTAGATHREIAGVLFGSDSAGPRWRVHAPDARLRVQRLAVQVRGMAATGPGGWLCTA</sequence>
<feature type="domain" description="T6SS Transcription factor RovC-like DNA binding" evidence="1">
    <location>
        <begin position="157"/>
        <end position="240"/>
    </location>
</feature>
<gene>
    <name evidence="3" type="ORF">D1610_06870</name>
</gene>
<dbReference type="AlphaFoldDB" id="A0A396RQG7"/>
<dbReference type="EMBL" id="QWLV01000002">
    <property type="protein sequence ID" value="RHW18196.1"/>
    <property type="molecule type" value="Genomic_DNA"/>
</dbReference>
<organism evidence="3 4">
    <name type="scientific">Sphingomonas gilva</name>
    <dbReference type="NCBI Taxonomy" id="2305907"/>
    <lineage>
        <taxon>Bacteria</taxon>
        <taxon>Pseudomonadati</taxon>
        <taxon>Pseudomonadota</taxon>
        <taxon>Alphaproteobacteria</taxon>
        <taxon>Sphingomonadales</taxon>
        <taxon>Sphingomonadaceae</taxon>
        <taxon>Sphingomonas</taxon>
    </lineage>
</organism>
<protein>
    <submittedName>
        <fullName evidence="3">DUF2285 domain-containing protein</fullName>
    </submittedName>
</protein>
<dbReference type="InterPro" id="IPR045465">
    <property type="entry name" value="Trans_reg_dom"/>
</dbReference>
<accession>A0A396RQG7</accession>
<dbReference type="InterPro" id="IPR018754">
    <property type="entry name" value="RovC-like_DNA-bd"/>
</dbReference>
<dbReference type="Pfam" id="PF20109">
    <property type="entry name" value="Trans_reg_dom"/>
    <property type="match status" value="1"/>
</dbReference>
<evidence type="ECO:0000313" key="4">
    <source>
        <dbReference type="Proteomes" id="UP000266693"/>
    </source>
</evidence>
<feature type="domain" description="Transcriptional regulator-like" evidence="2">
    <location>
        <begin position="10"/>
        <end position="48"/>
    </location>
</feature>
<proteinExistence type="predicted"/>
<evidence type="ECO:0000259" key="2">
    <source>
        <dbReference type="Pfam" id="PF20109"/>
    </source>
</evidence>
<dbReference type="Proteomes" id="UP000266693">
    <property type="component" value="Unassembled WGS sequence"/>
</dbReference>